<evidence type="ECO:0000256" key="1">
    <source>
        <dbReference type="ARBA" id="ARBA00022741"/>
    </source>
</evidence>
<feature type="domain" description="Protein kinase" evidence="3">
    <location>
        <begin position="92"/>
        <end position="382"/>
    </location>
</feature>
<accession>A0A0C3C4Q5</accession>
<dbReference type="SMART" id="SM00220">
    <property type="entry name" value="S_TKc"/>
    <property type="match status" value="1"/>
</dbReference>
<evidence type="ECO:0000256" key="2">
    <source>
        <dbReference type="ARBA" id="ARBA00022840"/>
    </source>
</evidence>
<dbReference type="EMBL" id="KN831775">
    <property type="protein sequence ID" value="KIM43850.1"/>
    <property type="molecule type" value="Genomic_DNA"/>
</dbReference>
<dbReference type="AlphaFoldDB" id="A0A0C3C4Q5"/>
<evidence type="ECO:0000259" key="3">
    <source>
        <dbReference type="PROSITE" id="PS50011"/>
    </source>
</evidence>
<proteinExistence type="predicted"/>
<dbReference type="InterPro" id="IPR000719">
    <property type="entry name" value="Prot_kinase_dom"/>
</dbReference>
<dbReference type="InterPro" id="IPR051681">
    <property type="entry name" value="Ser/Thr_Kinases-Pseudokinases"/>
</dbReference>
<reference evidence="5" key="2">
    <citation type="submission" date="2015-01" db="EMBL/GenBank/DDBJ databases">
        <title>Evolutionary Origins and Diversification of the Mycorrhizal Mutualists.</title>
        <authorList>
            <consortium name="DOE Joint Genome Institute"/>
            <consortium name="Mycorrhizal Genomics Consortium"/>
            <person name="Kohler A."/>
            <person name="Kuo A."/>
            <person name="Nagy L.G."/>
            <person name="Floudas D."/>
            <person name="Copeland A."/>
            <person name="Barry K.W."/>
            <person name="Cichocki N."/>
            <person name="Veneault-Fourrey C."/>
            <person name="LaButti K."/>
            <person name="Lindquist E.A."/>
            <person name="Lipzen A."/>
            <person name="Lundell T."/>
            <person name="Morin E."/>
            <person name="Murat C."/>
            <person name="Riley R."/>
            <person name="Ohm R."/>
            <person name="Sun H."/>
            <person name="Tunlid A."/>
            <person name="Henrissat B."/>
            <person name="Grigoriev I.V."/>
            <person name="Hibbett D.S."/>
            <person name="Martin F."/>
        </authorList>
    </citation>
    <scope>NUCLEOTIDE SEQUENCE [LARGE SCALE GENOMIC DNA]</scope>
    <source>
        <strain evidence="5">h7</strain>
    </source>
</reference>
<dbReference type="GO" id="GO:0005524">
    <property type="term" value="F:ATP binding"/>
    <property type="evidence" value="ECO:0007669"/>
    <property type="project" value="UniProtKB-KW"/>
</dbReference>
<dbReference type="SUPFAM" id="SSF56112">
    <property type="entry name" value="Protein kinase-like (PK-like)"/>
    <property type="match status" value="1"/>
</dbReference>
<dbReference type="PANTHER" id="PTHR44329">
    <property type="entry name" value="SERINE/THREONINE-PROTEIN KINASE TNNI3K-RELATED"/>
    <property type="match status" value="1"/>
</dbReference>
<dbReference type="GO" id="GO:0097527">
    <property type="term" value="P:necroptotic signaling pathway"/>
    <property type="evidence" value="ECO:0007669"/>
    <property type="project" value="TreeGrafter"/>
</dbReference>
<evidence type="ECO:0000313" key="4">
    <source>
        <dbReference type="EMBL" id="KIM43850.1"/>
    </source>
</evidence>
<dbReference type="PROSITE" id="PS50011">
    <property type="entry name" value="PROTEIN_KINASE_DOM"/>
    <property type="match status" value="1"/>
</dbReference>
<dbReference type="Gene3D" id="1.10.510.10">
    <property type="entry name" value="Transferase(Phosphotransferase) domain 1"/>
    <property type="match status" value="1"/>
</dbReference>
<dbReference type="GO" id="GO:0004672">
    <property type="term" value="F:protein kinase activity"/>
    <property type="evidence" value="ECO:0007669"/>
    <property type="project" value="InterPro"/>
</dbReference>
<keyword evidence="1" id="KW-0547">Nucleotide-binding</keyword>
<dbReference type="InterPro" id="IPR011009">
    <property type="entry name" value="Kinase-like_dom_sf"/>
</dbReference>
<dbReference type="HOGENOM" id="CLU_041465_0_0_1"/>
<evidence type="ECO:0000313" key="5">
    <source>
        <dbReference type="Proteomes" id="UP000053424"/>
    </source>
</evidence>
<dbReference type="PANTHER" id="PTHR44329:SF298">
    <property type="entry name" value="MIXED LINEAGE KINASE DOMAIN-LIKE PROTEIN"/>
    <property type="match status" value="1"/>
</dbReference>
<keyword evidence="5" id="KW-1185">Reference proteome</keyword>
<dbReference type="Proteomes" id="UP000053424">
    <property type="component" value="Unassembled WGS sequence"/>
</dbReference>
<protein>
    <recommendedName>
        <fullName evidence="3">Protein kinase domain-containing protein</fullName>
    </recommendedName>
</protein>
<dbReference type="STRING" id="686832.A0A0C3C4Q5"/>
<organism evidence="4 5">
    <name type="scientific">Hebeloma cylindrosporum</name>
    <dbReference type="NCBI Taxonomy" id="76867"/>
    <lineage>
        <taxon>Eukaryota</taxon>
        <taxon>Fungi</taxon>
        <taxon>Dikarya</taxon>
        <taxon>Basidiomycota</taxon>
        <taxon>Agaricomycotina</taxon>
        <taxon>Agaricomycetes</taxon>
        <taxon>Agaricomycetidae</taxon>
        <taxon>Agaricales</taxon>
        <taxon>Agaricineae</taxon>
        <taxon>Hymenogastraceae</taxon>
        <taxon>Hebeloma</taxon>
    </lineage>
</organism>
<gene>
    <name evidence="4" type="ORF">M413DRAFT_68689</name>
</gene>
<dbReference type="CDD" id="cd00180">
    <property type="entry name" value="PKc"/>
    <property type="match status" value="1"/>
</dbReference>
<sequence>PPPWDPRKFSRYQTISFSDAEVSHIRCGEDLCPYGSGQMFTIAYGYSKNEPDCVENRILDSKSWENMALEAVQKIYPRFPIGINSSYDTVTHITIETVGGKLTATITEDLDAIIPYLPIPLSLSHILTVPITELKHIRLLDLDVDRVIWRGDTYAFKRIFPDSQRYTERELPVIDRLANSPCIINLVAIVVINDNAIRGFLTPFISSGDLKSVFTAARQSLGLSADLDATAFEWPVKLSWARQITQGAVELHAIGAYNGDLKPRNVLIDSTGQALLIDFLSTGVTDGFAAPEVLKMYNIQGIPIEDVLSAPADVYSLGLVLWTVAEESRLTGRLNFNLPDYHSGILQCGEKGRPRIVYRCLVLSPEVRPSATEVLSLLERHS</sequence>
<feature type="non-terminal residue" evidence="4">
    <location>
        <position position="1"/>
    </location>
</feature>
<reference evidence="4 5" key="1">
    <citation type="submission" date="2014-04" db="EMBL/GenBank/DDBJ databases">
        <authorList>
            <consortium name="DOE Joint Genome Institute"/>
            <person name="Kuo A."/>
            <person name="Gay G."/>
            <person name="Dore J."/>
            <person name="Kohler A."/>
            <person name="Nagy L.G."/>
            <person name="Floudas D."/>
            <person name="Copeland A."/>
            <person name="Barry K.W."/>
            <person name="Cichocki N."/>
            <person name="Veneault-Fourrey C."/>
            <person name="LaButti K."/>
            <person name="Lindquist E.A."/>
            <person name="Lipzen A."/>
            <person name="Lundell T."/>
            <person name="Morin E."/>
            <person name="Murat C."/>
            <person name="Sun H."/>
            <person name="Tunlid A."/>
            <person name="Henrissat B."/>
            <person name="Grigoriev I.V."/>
            <person name="Hibbett D.S."/>
            <person name="Martin F."/>
            <person name="Nordberg H.P."/>
            <person name="Cantor M.N."/>
            <person name="Hua S.X."/>
        </authorList>
    </citation>
    <scope>NUCLEOTIDE SEQUENCE [LARGE SCALE GENOMIC DNA]</scope>
    <source>
        <strain evidence="5">h7</strain>
    </source>
</reference>
<name>A0A0C3C4Q5_HEBCY</name>
<dbReference type="OrthoDB" id="3257280at2759"/>
<keyword evidence="2" id="KW-0067">ATP-binding</keyword>
<dbReference type="Pfam" id="PF00069">
    <property type="entry name" value="Pkinase"/>
    <property type="match status" value="1"/>
</dbReference>